<reference evidence="4" key="4">
    <citation type="submission" date="2018-11" db="EMBL/GenBank/DDBJ databases">
        <title>Characterization of plant carbon substrate utilization by Auxenochlorella protothecoides.</title>
        <authorList>
            <person name="Vogler B.W."/>
            <person name="Starkenburg S.R."/>
            <person name="Sudasinghe N."/>
            <person name="Schambach J.Y."/>
            <person name="Rollin J.A."/>
            <person name="Pattathil S."/>
            <person name="Barry A.N."/>
        </authorList>
    </citation>
    <scope>NUCLEOTIDE SEQUENCE [LARGE SCALE GENOMIC DNA]</scope>
    <source>
        <strain evidence="4">UTEX 25</strain>
    </source>
</reference>
<dbReference type="SUPFAM" id="SSF53335">
    <property type="entry name" value="S-adenosyl-L-methionine-dependent methyltransferases"/>
    <property type="match status" value="1"/>
</dbReference>
<dbReference type="EMBL" id="QOKY01000135">
    <property type="protein sequence ID" value="RMZ56775.1"/>
    <property type="molecule type" value="Genomic_DNA"/>
</dbReference>
<dbReference type="Pfam" id="PF03602">
    <property type="entry name" value="Cons_hypoth95"/>
    <property type="match status" value="1"/>
</dbReference>
<evidence type="ECO:0000313" key="3">
    <source>
        <dbReference type="EMBL" id="KFM26331.1"/>
    </source>
</evidence>
<accession>A0A087SKS7</accession>
<evidence type="ECO:0000256" key="1">
    <source>
        <dbReference type="ARBA" id="ARBA00022603"/>
    </source>
</evidence>
<dbReference type="GeneID" id="23616215"/>
<dbReference type="Proteomes" id="UP000028924">
    <property type="component" value="Unassembled WGS sequence"/>
</dbReference>
<evidence type="ECO:0000313" key="6">
    <source>
        <dbReference type="Proteomes" id="UP000279271"/>
    </source>
</evidence>
<keyword evidence="2 3" id="KW-0808">Transferase</keyword>
<dbReference type="OrthoDB" id="3548at2759"/>
<evidence type="ECO:0000313" key="4">
    <source>
        <dbReference type="EMBL" id="RMZ56775.1"/>
    </source>
</evidence>
<name>A0A087SKS7_AUXPR</name>
<sequence length="175" mass="18999">MGRVRGAAFDMLAALAGTPGRLAPGSTWLDLFAGTGAVGLEALSRGAAGATFVEADGWTARRVLGRNLAAAGAEDAADVHVARVEDFLKRSGRRSAQRPYDFVSVCPPYELVDYSLLYELLGESPLLHEETFVLMEYPLRLRHLILPTLGPLTKLRDRRYGRTFLALYGPVHADG</sequence>
<dbReference type="eggNOG" id="ENOG502QSWU">
    <property type="taxonomic scope" value="Eukaryota"/>
</dbReference>
<organism evidence="3 5">
    <name type="scientific">Auxenochlorella protothecoides</name>
    <name type="common">Green microalga</name>
    <name type="synonym">Chlorella protothecoides</name>
    <dbReference type="NCBI Taxonomy" id="3075"/>
    <lineage>
        <taxon>Eukaryota</taxon>
        <taxon>Viridiplantae</taxon>
        <taxon>Chlorophyta</taxon>
        <taxon>core chlorophytes</taxon>
        <taxon>Trebouxiophyceae</taxon>
        <taxon>Chlorellales</taxon>
        <taxon>Chlorellaceae</taxon>
        <taxon>Auxenochlorella</taxon>
    </lineage>
</organism>
<dbReference type="Gene3D" id="3.40.50.150">
    <property type="entry name" value="Vaccinia Virus protein VP39"/>
    <property type="match status" value="1"/>
</dbReference>
<dbReference type="PANTHER" id="PTHR43542">
    <property type="entry name" value="METHYLTRANSFERASE"/>
    <property type="match status" value="1"/>
</dbReference>
<dbReference type="Proteomes" id="UP000279271">
    <property type="component" value="Unassembled WGS sequence"/>
</dbReference>
<proteinExistence type="predicted"/>
<protein>
    <submittedName>
        <fullName evidence="3">Putative rRNA methyltransferase YlbH</fullName>
    </submittedName>
</protein>
<gene>
    <name evidence="4" type="ORF">APUTEX25_002864</name>
    <name evidence="3" type="ORF">F751_4824</name>
</gene>
<dbReference type="PANTHER" id="PTHR43542:SF1">
    <property type="entry name" value="METHYLTRANSFERASE"/>
    <property type="match status" value="1"/>
</dbReference>
<dbReference type="EMBL" id="KL662127">
    <property type="protein sequence ID" value="KFM26331.1"/>
    <property type="molecule type" value="Genomic_DNA"/>
</dbReference>
<evidence type="ECO:0000313" key="5">
    <source>
        <dbReference type="Proteomes" id="UP000028924"/>
    </source>
</evidence>
<dbReference type="PIRSF" id="PIRSF004553">
    <property type="entry name" value="CHP00095"/>
    <property type="match status" value="1"/>
</dbReference>
<dbReference type="AlphaFoldDB" id="A0A087SKS7"/>
<reference evidence="3 5" key="1">
    <citation type="journal article" date="2014" name="BMC Genomics">
        <title>Oil accumulation mechanisms of the oleaginous microalga Chlorella protothecoides revealed through its genome, transcriptomes, and proteomes.</title>
        <authorList>
            <person name="Gao C."/>
            <person name="Wang Y."/>
            <person name="Shen Y."/>
            <person name="Yan D."/>
            <person name="He X."/>
            <person name="Dai J."/>
            <person name="Wu Q."/>
        </authorList>
    </citation>
    <scope>NUCLEOTIDE SEQUENCE [LARGE SCALE GENOMIC DNA]</scope>
    <source>
        <strain evidence="3 5">0710</strain>
    </source>
</reference>
<evidence type="ECO:0000256" key="2">
    <source>
        <dbReference type="ARBA" id="ARBA00022679"/>
    </source>
</evidence>
<dbReference type="GO" id="GO:0008168">
    <property type="term" value="F:methyltransferase activity"/>
    <property type="evidence" value="ECO:0007669"/>
    <property type="project" value="UniProtKB-KW"/>
</dbReference>
<reference evidence="6" key="2">
    <citation type="journal article" date="2018" name="Algal Res.">
        <title>Characterization of plant carbon substrate utilization by Auxenochlorella protothecoides.</title>
        <authorList>
            <person name="Vogler B.W."/>
            <person name="Starkenburg S.R."/>
            <person name="Sudasinghe N."/>
            <person name="Schambach J.Y."/>
            <person name="Rollin J.A."/>
            <person name="Pattathil S."/>
            <person name="Barry A.N."/>
        </authorList>
    </citation>
    <scope>NUCLEOTIDE SEQUENCE [LARGE SCALE GENOMIC DNA]</scope>
    <source>
        <strain evidence="6">UTEX 25</strain>
    </source>
</reference>
<dbReference type="GO" id="GO:0031167">
    <property type="term" value="P:rRNA methylation"/>
    <property type="evidence" value="ECO:0007669"/>
    <property type="project" value="InterPro"/>
</dbReference>
<dbReference type="KEGG" id="apro:F751_4824"/>
<dbReference type="InterPro" id="IPR004398">
    <property type="entry name" value="RNA_MeTrfase_RsmD"/>
</dbReference>
<keyword evidence="1 3" id="KW-0489">Methyltransferase</keyword>
<dbReference type="InterPro" id="IPR029063">
    <property type="entry name" value="SAM-dependent_MTases_sf"/>
</dbReference>
<reference evidence="4" key="3">
    <citation type="submission" date="2018-10" db="EMBL/GenBank/DDBJ databases">
        <authorList>
            <person name="Hovde B."/>
            <person name="Zhang X."/>
        </authorList>
    </citation>
    <scope>NUCLEOTIDE SEQUENCE [LARGE SCALE GENOMIC DNA]</scope>
    <source>
        <strain evidence="4">UTEX 25</strain>
    </source>
</reference>
<dbReference type="RefSeq" id="XP_011399227.1">
    <property type="nucleotide sequence ID" value="XM_011400925.1"/>
</dbReference>
<keyword evidence="5" id="KW-1185">Reference proteome</keyword>